<dbReference type="Gene3D" id="3.30.70.270">
    <property type="match status" value="1"/>
</dbReference>
<dbReference type="Proteomes" id="UP000028486">
    <property type="component" value="Chromosome"/>
</dbReference>
<keyword evidence="6" id="KW-1185">Reference proteome</keyword>
<dbReference type="PROSITE" id="PS50887">
    <property type="entry name" value="GGDEF"/>
    <property type="match status" value="1"/>
</dbReference>
<comment type="catalytic activity">
    <reaction evidence="2">
        <text>2 GTP = 3',3'-c-di-GMP + 2 diphosphate</text>
        <dbReference type="Rhea" id="RHEA:24898"/>
        <dbReference type="ChEBI" id="CHEBI:33019"/>
        <dbReference type="ChEBI" id="CHEBI:37565"/>
        <dbReference type="ChEBI" id="CHEBI:58805"/>
        <dbReference type="EC" id="2.7.7.65"/>
    </reaction>
</comment>
<dbReference type="GO" id="GO:0052621">
    <property type="term" value="F:diguanylate cyclase activity"/>
    <property type="evidence" value="ECO:0007669"/>
    <property type="project" value="UniProtKB-EC"/>
</dbReference>
<keyword evidence="3" id="KW-0472">Membrane</keyword>
<evidence type="ECO:0000259" key="4">
    <source>
        <dbReference type="PROSITE" id="PS50887"/>
    </source>
</evidence>
<proteinExistence type="predicted"/>
<dbReference type="STRING" id="1244531.CIG2463D_1155"/>
<dbReference type="AlphaFoldDB" id="A0A076FGI2"/>
<dbReference type="InterPro" id="IPR029787">
    <property type="entry name" value="Nucleotide_cyclase"/>
</dbReference>
<evidence type="ECO:0000313" key="5">
    <source>
        <dbReference type="EMBL" id="AII14899.1"/>
    </source>
</evidence>
<dbReference type="Pfam" id="PF00990">
    <property type="entry name" value="GGDEF"/>
    <property type="match status" value="1"/>
</dbReference>
<accession>A0A076FGI2</accession>
<dbReference type="EMBL" id="CP009043">
    <property type="protein sequence ID" value="AII14899.1"/>
    <property type="molecule type" value="Genomic_DNA"/>
</dbReference>
<feature type="domain" description="GGDEF" evidence="4">
    <location>
        <begin position="341"/>
        <end position="463"/>
    </location>
</feature>
<gene>
    <name evidence="5" type="ORF">CIG1485E_1063</name>
</gene>
<dbReference type="HOGENOM" id="CLU_579619_0_0_7"/>
<dbReference type="CDD" id="cd01949">
    <property type="entry name" value="GGDEF"/>
    <property type="match status" value="1"/>
</dbReference>
<keyword evidence="3" id="KW-0812">Transmembrane</keyword>
<dbReference type="SMART" id="SM00267">
    <property type="entry name" value="GGDEF"/>
    <property type="match status" value="1"/>
</dbReference>
<feature type="transmembrane region" description="Helical" evidence="3">
    <location>
        <begin position="6"/>
        <end position="28"/>
    </location>
</feature>
<protein>
    <recommendedName>
        <fullName evidence="1">diguanylate cyclase</fullName>
        <ecNumber evidence="1">2.7.7.65</ecNumber>
    </recommendedName>
</protein>
<dbReference type="InterPro" id="IPR050469">
    <property type="entry name" value="Diguanylate_Cyclase"/>
</dbReference>
<evidence type="ECO:0000256" key="1">
    <source>
        <dbReference type="ARBA" id="ARBA00012528"/>
    </source>
</evidence>
<dbReference type="KEGG" id="caj:CIG1485E_1063"/>
<sequence length="463" mass="51975">MKIKGLLVITITFIVWLIVLVYASVSLVKEQMEQNSFKYLNEATHQLAADLYKTTDMDRTILTAMASIIANESDDNVLSKVLGGYNSIGSYINYVELLRPDNTMLDSNANVRDVSGVLNFDIESKKGAYVSDIVYSTKDPQKRIIRNAIPVVKNGKTIYILYGVVDLTKFANSYKTNIYDGNAYVYLEDGNTGDFLLDTWHKSFGNISDYSDRSVLSKDDFKDAIINMRNGIDGNLTFISDTTGDILYMNYKPVGINNWNVVVTVQDHYALADSRAVNKIMYQMQLMVGISIFIYVVLVIVMLIHSYHSIKKIGLNDKNTGLQNRNAYDAAISNNKAKKFESLACIFIDVNGLHEINNASGHEKGDELLSYVADNLKEEFNISDIYRAGGDEFIIIIEGMSEETCKAKMEIVNNAINARKYSIAYGISVLKNTTGYSEAIHSADDKMLENKRLHYAKCGRKSR</sequence>
<evidence type="ECO:0000256" key="2">
    <source>
        <dbReference type="ARBA" id="ARBA00034247"/>
    </source>
</evidence>
<dbReference type="PANTHER" id="PTHR45138">
    <property type="entry name" value="REGULATORY COMPONENTS OF SENSORY TRANSDUCTION SYSTEM"/>
    <property type="match status" value="1"/>
</dbReference>
<dbReference type="NCBIfam" id="TIGR00254">
    <property type="entry name" value="GGDEF"/>
    <property type="match status" value="1"/>
</dbReference>
<feature type="transmembrane region" description="Helical" evidence="3">
    <location>
        <begin position="286"/>
        <end position="307"/>
    </location>
</feature>
<evidence type="ECO:0000256" key="3">
    <source>
        <dbReference type="SAM" id="Phobius"/>
    </source>
</evidence>
<keyword evidence="3" id="KW-1133">Transmembrane helix</keyword>
<dbReference type="eggNOG" id="COG2199">
    <property type="taxonomic scope" value="Bacteria"/>
</dbReference>
<dbReference type="EC" id="2.7.7.65" evidence="1"/>
<dbReference type="PANTHER" id="PTHR45138:SF9">
    <property type="entry name" value="DIGUANYLATE CYCLASE DGCM-RELATED"/>
    <property type="match status" value="1"/>
</dbReference>
<name>A0A076FGI2_9BACT</name>
<dbReference type="InterPro" id="IPR000160">
    <property type="entry name" value="GGDEF_dom"/>
</dbReference>
<dbReference type="Gene3D" id="3.30.450.20">
    <property type="entry name" value="PAS domain"/>
    <property type="match status" value="1"/>
</dbReference>
<dbReference type="InterPro" id="IPR043128">
    <property type="entry name" value="Rev_trsase/Diguanyl_cyclase"/>
</dbReference>
<organism evidence="5 6">
    <name type="scientific">Campylobacter iguaniorum</name>
    <dbReference type="NCBI Taxonomy" id="1244531"/>
    <lineage>
        <taxon>Bacteria</taxon>
        <taxon>Pseudomonadati</taxon>
        <taxon>Campylobacterota</taxon>
        <taxon>Epsilonproteobacteria</taxon>
        <taxon>Campylobacterales</taxon>
        <taxon>Campylobacteraceae</taxon>
        <taxon>Campylobacter</taxon>
    </lineage>
</organism>
<evidence type="ECO:0000313" key="6">
    <source>
        <dbReference type="Proteomes" id="UP000028486"/>
    </source>
</evidence>
<dbReference type="SUPFAM" id="SSF55073">
    <property type="entry name" value="Nucleotide cyclase"/>
    <property type="match status" value="1"/>
</dbReference>
<reference evidence="6" key="1">
    <citation type="journal article" date="2014" name="Genome Announc.">
        <title>Complete Genome Sequence of Campylobacter iguaniorum Strain 1485ET, Isolated from a Bearded Dragon (Pogona vitticeps).</title>
        <authorList>
            <person name="Gilbert M.J."/>
            <person name="Miller W.G."/>
            <person name="Yee E."/>
            <person name="Kik M."/>
            <person name="Wagenaar J.A."/>
            <person name="Duim B."/>
        </authorList>
    </citation>
    <scope>NUCLEOTIDE SEQUENCE [LARGE SCALE GENOMIC DNA]</scope>
    <source>
        <strain evidence="6">1485E</strain>
    </source>
</reference>